<dbReference type="GeneID" id="7446029"/>
<accession>B8LEJ1</accession>
<evidence type="ECO:0000313" key="2">
    <source>
        <dbReference type="Proteomes" id="UP000001449"/>
    </source>
</evidence>
<sequence length="153" mass="16348">MLSSLARTASRLASTTAPTVGVKAATARFGGAAVQRWMSVKPFAVDAPDGDHDLQDLEESSTWAKRTIDVASVTEDADAINAIHNAVLGGGKVFAVDAPDGEHDLEDVEEHMAGVKSIINEASIFENPDEVKAQQILREEVLKEAIKTTQHDL</sequence>
<protein>
    <submittedName>
        <fullName evidence="1">Uncharacterized protein</fullName>
    </submittedName>
</protein>
<dbReference type="PaxDb" id="35128-Thapsdraft885"/>
<dbReference type="InParanoid" id="B8LEJ1"/>
<gene>
    <name evidence="1" type="ORF">THAPSDRAFT_bd885</name>
</gene>
<reference evidence="1 2" key="2">
    <citation type="journal article" date="2008" name="Nature">
        <title>The Phaeodactylum genome reveals the evolutionary history of diatom genomes.</title>
        <authorList>
            <person name="Bowler C."/>
            <person name="Allen A.E."/>
            <person name="Badger J.H."/>
            <person name="Grimwood J."/>
            <person name="Jabbari K."/>
            <person name="Kuo A."/>
            <person name="Maheswari U."/>
            <person name="Martens C."/>
            <person name="Maumus F."/>
            <person name="Otillar R.P."/>
            <person name="Rayko E."/>
            <person name="Salamov A."/>
            <person name="Vandepoele K."/>
            <person name="Beszteri B."/>
            <person name="Gruber A."/>
            <person name="Heijde M."/>
            <person name="Katinka M."/>
            <person name="Mock T."/>
            <person name="Valentin K."/>
            <person name="Verret F."/>
            <person name="Berges J.A."/>
            <person name="Brownlee C."/>
            <person name="Cadoret J.P."/>
            <person name="Chiovitti A."/>
            <person name="Choi C.J."/>
            <person name="Coesel S."/>
            <person name="De Martino A."/>
            <person name="Detter J.C."/>
            <person name="Durkin C."/>
            <person name="Falciatore A."/>
            <person name="Fournet J."/>
            <person name="Haruta M."/>
            <person name="Huysman M.J."/>
            <person name="Jenkins B.D."/>
            <person name="Jiroutova K."/>
            <person name="Jorgensen R.E."/>
            <person name="Joubert Y."/>
            <person name="Kaplan A."/>
            <person name="Kroger N."/>
            <person name="Kroth P.G."/>
            <person name="La Roche J."/>
            <person name="Lindquist E."/>
            <person name="Lommer M."/>
            <person name="Martin-Jezequel V."/>
            <person name="Lopez P.J."/>
            <person name="Lucas S."/>
            <person name="Mangogna M."/>
            <person name="McGinnis K."/>
            <person name="Medlin L.K."/>
            <person name="Montsant A."/>
            <person name="Oudot-Le Secq M.P."/>
            <person name="Napoli C."/>
            <person name="Obornik M."/>
            <person name="Parker M.S."/>
            <person name="Petit J.L."/>
            <person name="Porcel B.M."/>
            <person name="Poulsen N."/>
            <person name="Robison M."/>
            <person name="Rychlewski L."/>
            <person name="Rynearson T.A."/>
            <person name="Schmutz J."/>
            <person name="Shapiro H."/>
            <person name="Siaut M."/>
            <person name="Stanley M."/>
            <person name="Sussman M.R."/>
            <person name="Taylor A.R."/>
            <person name="Vardi A."/>
            <person name="von Dassow P."/>
            <person name="Vyverman W."/>
            <person name="Willis A."/>
            <person name="Wyrwicz L.S."/>
            <person name="Rokhsar D.S."/>
            <person name="Weissenbach J."/>
            <person name="Armbrust E.V."/>
            <person name="Green B.R."/>
            <person name="Van de Peer Y."/>
            <person name="Grigoriev I.V."/>
        </authorList>
    </citation>
    <scope>NUCLEOTIDE SEQUENCE [LARGE SCALE GENOMIC DNA]</scope>
    <source>
        <strain evidence="1 2">CCMP1335</strain>
    </source>
</reference>
<keyword evidence="2" id="KW-1185">Reference proteome</keyword>
<dbReference type="HOGENOM" id="CLU_1716932_0_0_1"/>
<organism evidence="1 2">
    <name type="scientific">Thalassiosira pseudonana</name>
    <name type="common">Marine diatom</name>
    <name type="synonym">Cyclotella nana</name>
    <dbReference type="NCBI Taxonomy" id="35128"/>
    <lineage>
        <taxon>Eukaryota</taxon>
        <taxon>Sar</taxon>
        <taxon>Stramenopiles</taxon>
        <taxon>Ochrophyta</taxon>
        <taxon>Bacillariophyta</taxon>
        <taxon>Coscinodiscophyceae</taxon>
        <taxon>Thalassiosirophycidae</taxon>
        <taxon>Thalassiosirales</taxon>
        <taxon>Thalassiosiraceae</taxon>
        <taxon>Thalassiosira</taxon>
    </lineage>
</organism>
<dbReference type="Proteomes" id="UP000001449">
    <property type="component" value="Unassembled WGS sequence"/>
</dbReference>
<evidence type="ECO:0000313" key="1">
    <source>
        <dbReference type="EMBL" id="EED86256.1"/>
    </source>
</evidence>
<dbReference type="eggNOG" id="ENOG502T9V2">
    <property type="taxonomic scope" value="Eukaryota"/>
</dbReference>
<reference evidence="1 2" key="1">
    <citation type="journal article" date="2004" name="Science">
        <title>The genome of the diatom Thalassiosira pseudonana: ecology, evolution, and metabolism.</title>
        <authorList>
            <person name="Armbrust E.V."/>
            <person name="Berges J.A."/>
            <person name="Bowler C."/>
            <person name="Green B.R."/>
            <person name="Martinez D."/>
            <person name="Putnam N.H."/>
            <person name="Zhou S."/>
            <person name="Allen A.E."/>
            <person name="Apt K.E."/>
            <person name="Bechner M."/>
            <person name="Brzezinski M.A."/>
            <person name="Chaal B.K."/>
            <person name="Chiovitti A."/>
            <person name="Davis A.K."/>
            <person name="Demarest M.S."/>
            <person name="Detter J.C."/>
            <person name="Glavina T."/>
            <person name="Goodstein D."/>
            <person name="Hadi M.Z."/>
            <person name="Hellsten U."/>
            <person name="Hildebrand M."/>
            <person name="Jenkins B.D."/>
            <person name="Jurka J."/>
            <person name="Kapitonov V.V."/>
            <person name="Kroger N."/>
            <person name="Lau W.W."/>
            <person name="Lane T.W."/>
            <person name="Larimer F.W."/>
            <person name="Lippmeier J.C."/>
            <person name="Lucas S."/>
            <person name="Medina M."/>
            <person name="Montsant A."/>
            <person name="Obornik M."/>
            <person name="Parker M.S."/>
            <person name="Palenik B."/>
            <person name="Pazour G.J."/>
            <person name="Richardson P.M."/>
            <person name="Rynearson T.A."/>
            <person name="Saito M.A."/>
            <person name="Schwartz D.C."/>
            <person name="Thamatrakoln K."/>
            <person name="Valentin K."/>
            <person name="Vardi A."/>
            <person name="Wilkerson F.P."/>
            <person name="Rokhsar D.S."/>
        </authorList>
    </citation>
    <scope>NUCLEOTIDE SEQUENCE [LARGE SCALE GENOMIC DNA]</scope>
    <source>
        <strain evidence="1 2">CCMP1335</strain>
    </source>
</reference>
<dbReference type="KEGG" id="tps:THAPSDRAFT_bd885"/>
<name>B8LEJ1_THAPS</name>
<dbReference type="AlphaFoldDB" id="B8LEJ1"/>
<dbReference type="RefSeq" id="XP_002297439.1">
    <property type="nucleotide sequence ID" value="XM_002297403.1"/>
</dbReference>
<proteinExistence type="predicted"/>
<dbReference type="EMBL" id="DS999441">
    <property type="protein sequence ID" value="EED86256.1"/>
    <property type="molecule type" value="Genomic_DNA"/>
</dbReference>